<dbReference type="Gene3D" id="2.60.40.770">
    <property type="match status" value="1"/>
</dbReference>
<reference evidence="7" key="1">
    <citation type="submission" date="2020-11" db="EMBL/GenBank/DDBJ databases">
        <authorList>
            <person name="Tran Van P."/>
        </authorList>
    </citation>
    <scope>NUCLEOTIDE SEQUENCE</scope>
</reference>
<evidence type="ECO:0000313" key="7">
    <source>
        <dbReference type="EMBL" id="CAD7196371.1"/>
    </source>
</evidence>
<organism evidence="7">
    <name type="scientific">Timema douglasi</name>
    <name type="common">Walking stick</name>
    <dbReference type="NCBI Taxonomy" id="61478"/>
    <lineage>
        <taxon>Eukaryota</taxon>
        <taxon>Metazoa</taxon>
        <taxon>Ecdysozoa</taxon>
        <taxon>Arthropoda</taxon>
        <taxon>Hexapoda</taxon>
        <taxon>Insecta</taxon>
        <taxon>Pterygota</taxon>
        <taxon>Neoptera</taxon>
        <taxon>Polyneoptera</taxon>
        <taxon>Phasmatodea</taxon>
        <taxon>Timematodea</taxon>
        <taxon>Timematoidea</taxon>
        <taxon>Timematidae</taxon>
        <taxon>Timema</taxon>
    </lineage>
</organism>
<dbReference type="CDD" id="cd00916">
    <property type="entry name" value="Npc2_like"/>
    <property type="match status" value="1"/>
</dbReference>
<dbReference type="GO" id="GO:0032367">
    <property type="term" value="P:intracellular cholesterol transport"/>
    <property type="evidence" value="ECO:0007669"/>
    <property type="project" value="InterPro"/>
</dbReference>
<dbReference type="SUPFAM" id="SSF81296">
    <property type="entry name" value="E set domains"/>
    <property type="match status" value="1"/>
</dbReference>
<feature type="domain" description="MD-2-related lipid-recognition" evidence="6">
    <location>
        <begin position="48"/>
        <end position="170"/>
    </location>
</feature>
<dbReference type="GO" id="GO:0032934">
    <property type="term" value="F:sterol binding"/>
    <property type="evidence" value="ECO:0007669"/>
    <property type="project" value="InterPro"/>
</dbReference>
<evidence type="ECO:0000256" key="5">
    <source>
        <dbReference type="ARBA" id="ARBA00023157"/>
    </source>
</evidence>
<dbReference type="InterPro" id="IPR039670">
    <property type="entry name" value="NPC2-like"/>
</dbReference>
<proteinExistence type="inferred from homology"/>
<dbReference type="SMART" id="SM00737">
    <property type="entry name" value="ML"/>
    <property type="match status" value="1"/>
</dbReference>
<keyword evidence="4" id="KW-0732">Signal</keyword>
<accession>A0A7R8VDE1</accession>
<evidence type="ECO:0000256" key="1">
    <source>
        <dbReference type="ARBA" id="ARBA00004613"/>
    </source>
</evidence>
<dbReference type="FunFam" id="2.60.40.770:FF:000001">
    <property type="entry name" value="NPC intracellular cholesterol transporter 2"/>
    <property type="match status" value="1"/>
</dbReference>
<name>A0A7R8VDE1_TIMDO</name>
<dbReference type="AlphaFoldDB" id="A0A7R8VDE1"/>
<comment type="subcellular location">
    <subcellularLocation>
        <location evidence="1">Secreted</location>
    </subcellularLocation>
</comment>
<dbReference type="PANTHER" id="PTHR11306:SF68">
    <property type="entry name" value="NPC INTRACELLULAR CHOLESTEROL TRANSPORTER 2"/>
    <property type="match status" value="1"/>
</dbReference>
<sequence length="173" mass="19265">MIYHRALWELPYPSPIGDYNEYSSPMASLVLTDSSQLTSDSQHLGGPAVDTEKYNVVGCTKPPCRLRRKTEVAMEVKFTPEFDVPSVKNSVHALILNIPFPFIGVDGTNACDTIFETDGSKASCPLKGGKEYVYKNNFKVLEIYPKIKVNVIWSLATPDNKNVFCFSLPARIV</sequence>
<evidence type="ECO:0000256" key="2">
    <source>
        <dbReference type="ARBA" id="ARBA00006370"/>
    </source>
</evidence>
<dbReference type="GO" id="GO:0005576">
    <property type="term" value="C:extracellular region"/>
    <property type="evidence" value="ECO:0007669"/>
    <property type="project" value="UniProtKB-SubCell"/>
</dbReference>
<protein>
    <recommendedName>
        <fullName evidence="6">MD-2-related lipid-recognition domain-containing protein</fullName>
    </recommendedName>
</protein>
<gene>
    <name evidence="7" type="ORF">TDIB3V08_LOCUS2722</name>
</gene>
<keyword evidence="3" id="KW-0964">Secreted</keyword>
<dbReference type="InterPro" id="IPR003172">
    <property type="entry name" value="ML_dom"/>
</dbReference>
<keyword evidence="5" id="KW-1015">Disulfide bond</keyword>
<evidence type="ECO:0000256" key="4">
    <source>
        <dbReference type="ARBA" id="ARBA00022729"/>
    </source>
</evidence>
<evidence type="ECO:0000259" key="6">
    <source>
        <dbReference type="SMART" id="SM00737"/>
    </source>
</evidence>
<dbReference type="InterPro" id="IPR033916">
    <property type="entry name" value="ML_Npc2-like"/>
</dbReference>
<dbReference type="InterPro" id="IPR014756">
    <property type="entry name" value="Ig_E-set"/>
</dbReference>
<dbReference type="Pfam" id="PF02221">
    <property type="entry name" value="E1_DerP2_DerF2"/>
    <property type="match status" value="1"/>
</dbReference>
<dbReference type="EMBL" id="OA565137">
    <property type="protein sequence ID" value="CAD7196371.1"/>
    <property type="molecule type" value="Genomic_DNA"/>
</dbReference>
<dbReference type="PANTHER" id="PTHR11306">
    <property type="entry name" value="NIEMANN PICK TYPE C2 PROTEIN NPC2-RELATED"/>
    <property type="match status" value="1"/>
</dbReference>
<evidence type="ECO:0000256" key="3">
    <source>
        <dbReference type="ARBA" id="ARBA00022525"/>
    </source>
</evidence>
<comment type="similarity">
    <text evidence="2">Belongs to the NPC2 family.</text>
</comment>